<feature type="active site" description="Tele-AMP-histidine intermediate" evidence="1">
    <location>
        <position position="102"/>
    </location>
</feature>
<dbReference type="PROSITE" id="PS00892">
    <property type="entry name" value="HIT_1"/>
    <property type="match status" value="1"/>
</dbReference>
<dbReference type="PROSITE" id="PS51084">
    <property type="entry name" value="HIT_2"/>
    <property type="match status" value="1"/>
</dbReference>
<dbReference type="InterPro" id="IPR011146">
    <property type="entry name" value="HIT-like"/>
</dbReference>
<evidence type="ECO:0000259" key="4">
    <source>
        <dbReference type="PROSITE" id="PS51084"/>
    </source>
</evidence>
<evidence type="ECO:0000256" key="2">
    <source>
        <dbReference type="PIRSR" id="PIRSR601310-3"/>
    </source>
</evidence>
<feature type="short sequence motif" description="Histidine triad motif" evidence="2 3">
    <location>
        <begin position="100"/>
        <end position="104"/>
    </location>
</feature>
<feature type="domain" description="HIT" evidence="4">
    <location>
        <begin position="7"/>
        <end position="116"/>
    </location>
</feature>
<evidence type="ECO:0000256" key="3">
    <source>
        <dbReference type="PROSITE-ProRule" id="PRU00464"/>
    </source>
</evidence>
<accession>A0A831TE76</accession>
<reference evidence="5" key="1">
    <citation type="journal article" date="2020" name="mSystems">
        <title>Genome- and Community-Level Interaction Insights into Carbon Utilization and Element Cycling Functions of Hydrothermarchaeota in Hydrothermal Sediment.</title>
        <authorList>
            <person name="Zhou Z."/>
            <person name="Liu Y."/>
            <person name="Xu W."/>
            <person name="Pan J."/>
            <person name="Luo Z.H."/>
            <person name="Li M."/>
        </authorList>
    </citation>
    <scope>NUCLEOTIDE SEQUENCE [LARGE SCALE GENOMIC DNA]</scope>
    <source>
        <strain evidence="5">SpSt-210</strain>
    </source>
</reference>
<dbReference type="InterPro" id="IPR001310">
    <property type="entry name" value="Histidine_triad_HIT"/>
</dbReference>
<dbReference type="InterPro" id="IPR036265">
    <property type="entry name" value="HIT-like_sf"/>
</dbReference>
<sequence length="116" mass="12730">MTTTRCIFCEIASGRQPARVVHQDDLVTAFWDIHPQARVHILVIPNQHVTSLREAEEVDAALLGRCLQVAARVAREAGIAESGYRVLTNVGPDAGQSVYHLHFHVLGGNRLRLALG</sequence>
<protein>
    <submittedName>
        <fullName evidence="5">Histidine triad nucleotide-binding protein</fullName>
    </submittedName>
</protein>
<evidence type="ECO:0000256" key="1">
    <source>
        <dbReference type="PIRSR" id="PIRSR601310-1"/>
    </source>
</evidence>
<organism evidence="5">
    <name type="scientific">Thermorudis peleae</name>
    <dbReference type="NCBI Taxonomy" id="1382356"/>
    <lineage>
        <taxon>Bacteria</taxon>
        <taxon>Pseudomonadati</taxon>
        <taxon>Thermomicrobiota</taxon>
        <taxon>Thermomicrobia</taxon>
        <taxon>Thermomicrobia incertae sedis</taxon>
        <taxon>Thermorudis</taxon>
    </lineage>
</organism>
<dbReference type="EMBL" id="DSIY01000116">
    <property type="protein sequence ID" value="HEG90781.1"/>
    <property type="molecule type" value="Genomic_DNA"/>
</dbReference>
<evidence type="ECO:0000313" key="5">
    <source>
        <dbReference type="EMBL" id="HEG90781.1"/>
    </source>
</evidence>
<dbReference type="Pfam" id="PF01230">
    <property type="entry name" value="HIT"/>
    <property type="match status" value="1"/>
</dbReference>
<comment type="caution">
    <text evidence="5">The sequence shown here is derived from an EMBL/GenBank/DDBJ whole genome shotgun (WGS) entry which is preliminary data.</text>
</comment>
<dbReference type="PRINTS" id="PR00332">
    <property type="entry name" value="HISTRIAD"/>
</dbReference>
<proteinExistence type="predicted"/>
<dbReference type="CDD" id="cd01276">
    <property type="entry name" value="PKCI_related"/>
    <property type="match status" value="1"/>
</dbReference>
<dbReference type="InterPro" id="IPR019808">
    <property type="entry name" value="Histidine_triad_CS"/>
</dbReference>
<dbReference type="SUPFAM" id="SSF54197">
    <property type="entry name" value="HIT-like"/>
    <property type="match status" value="1"/>
</dbReference>
<dbReference type="GO" id="GO:0003824">
    <property type="term" value="F:catalytic activity"/>
    <property type="evidence" value="ECO:0007669"/>
    <property type="project" value="InterPro"/>
</dbReference>
<dbReference type="Gene3D" id="3.30.428.10">
    <property type="entry name" value="HIT-like"/>
    <property type="match status" value="1"/>
</dbReference>
<gene>
    <name evidence="5" type="ORF">ENP34_04980</name>
</gene>
<dbReference type="AlphaFoldDB" id="A0A831TE76"/>
<name>A0A831TE76_9BACT</name>
<dbReference type="PANTHER" id="PTHR23089">
    <property type="entry name" value="HISTIDINE TRIAD HIT PROTEIN"/>
    <property type="match status" value="1"/>
</dbReference>